<evidence type="ECO:0000256" key="2">
    <source>
        <dbReference type="ARBA" id="ARBA00023033"/>
    </source>
</evidence>
<protein>
    <submittedName>
        <fullName evidence="4">Flavin-dependent oxidoreductase, luciferase family (Includes alkanesulfonate monooxygenase SsuD and methylene tetrahydromethanopterin reductase)</fullName>
    </submittedName>
</protein>
<dbReference type="GO" id="GO:0016705">
    <property type="term" value="F:oxidoreductase activity, acting on paired donors, with incorporation or reduction of molecular oxygen"/>
    <property type="evidence" value="ECO:0007669"/>
    <property type="project" value="InterPro"/>
</dbReference>
<organism evidence="4 5">
    <name type="scientific">Enhydrobacter aerosaccus</name>
    <dbReference type="NCBI Taxonomy" id="225324"/>
    <lineage>
        <taxon>Bacteria</taxon>
        <taxon>Pseudomonadati</taxon>
        <taxon>Pseudomonadota</taxon>
        <taxon>Alphaproteobacteria</taxon>
        <taxon>Hyphomicrobiales</taxon>
        <taxon>Enhydrobacter</taxon>
    </lineage>
</organism>
<proteinExistence type="predicted"/>
<dbReference type="GO" id="GO:0004497">
    <property type="term" value="F:monooxygenase activity"/>
    <property type="evidence" value="ECO:0007669"/>
    <property type="project" value="UniProtKB-KW"/>
</dbReference>
<name>A0A1T4LBV8_9HYPH</name>
<dbReference type="Pfam" id="PF00296">
    <property type="entry name" value="Bac_luciferase"/>
    <property type="match status" value="1"/>
</dbReference>
<evidence type="ECO:0000259" key="3">
    <source>
        <dbReference type="Pfam" id="PF00296"/>
    </source>
</evidence>
<keyword evidence="5" id="KW-1185">Reference proteome</keyword>
<dbReference type="STRING" id="225324.SAMN02745126_01464"/>
<dbReference type="SUPFAM" id="SSF51679">
    <property type="entry name" value="Bacterial luciferase-like"/>
    <property type="match status" value="1"/>
</dbReference>
<dbReference type="PANTHER" id="PTHR30137">
    <property type="entry name" value="LUCIFERASE-LIKE MONOOXYGENASE"/>
    <property type="match status" value="1"/>
</dbReference>
<feature type="domain" description="Luciferase-like" evidence="3">
    <location>
        <begin position="1"/>
        <end position="294"/>
    </location>
</feature>
<reference evidence="5" key="1">
    <citation type="submission" date="2017-02" db="EMBL/GenBank/DDBJ databases">
        <authorList>
            <person name="Varghese N."/>
            <person name="Submissions S."/>
        </authorList>
    </citation>
    <scope>NUCLEOTIDE SEQUENCE [LARGE SCALE GENOMIC DNA]</scope>
    <source>
        <strain evidence="5">ATCC 27094</strain>
    </source>
</reference>
<dbReference type="GO" id="GO:0005829">
    <property type="term" value="C:cytosol"/>
    <property type="evidence" value="ECO:0007669"/>
    <property type="project" value="TreeGrafter"/>
</dbReference>
<evidence type="ECO:0000313" key="5">
    <source>
        <dbReference type="Proteomes" id="UP000190092"/>
    </source>
</evidence>
<dbReference type="Gene3D" id="3.20.20.30">
    <property type="entry name" value="Luciferase-like domain"/>
    <property type="match status" value="1"/>
</dbReference>
<dbReference type="InterPro" id="IPR036661">
    <property type="entry name" value="Luciferase-like_sf"/>
</dbReference>
<evidence type="ECO:0000256" key="1">
    <source>
        <dbReference type="ARBA" id="ARBA00023002"/>
    </source>
</evidence>
<evidence type="ECO:0000313" key="4">
    <source>
        <dbReference type="EMBL" id="SJZ52028.1"/>
    </source>
</evidence>
<dbReference type="PANTHER" id="PTHR30137:SF8">
    <property type="entry name" value="BLR5498 PROTEIN"/>
    <property type="match status" value="1"/>
</dbReference>
<gene>
    <name evidence="4" type="ORF">SAMN02745126_01464</name>
</gene>
<accession>A0A1T4LBV8</accession>
<keyword evidence="2 4" id="KW-0503">Monooxygenase</keyword>
<dbReference type="Proteomes" id="UP000190092">
    <property type="component" value="Unassembled WGS sequence"/>
</dbReference>
<dbReference type="OrthoDB" id="8477406at2"/>
<dbReference type="InterPro" id="IPR050766">
    <property type="entry name" value="Bact_Lucif_Oxidored"/>
</dbReference>
<dbReference type="InterPro" id="IPR011251">
    <property type="entry name" value="Luciferase-like_dom"/>
</dbReference>
<dbReference type="RefSeq" id="WP_085933093.1">
    <property type="nucleotide sequence ID" value="NZ_FUWJ01000001.1"/>
</dbReference>
<sequence>MKFAVFDHLDRSGPDLGQQYEDRLKLVELYEWAGFHAYHVAEHHGTPLGAAPSPGLFLAAVAQRTSTLRFGPLAYPLGLYHPLRLIEEICMLDVMSRGRLELGVGRGASPYEASFFGVDPASSQERFEEILEILQQGLGTARLTYNGKFFSFKDVPLVIQPVQRPHPPLWHVTRSIDGADRLARLGCNVALALPTVDAGKFTARYRAAWQALGNEPEDMPFVGNTRNVVVLDSDRDAVAAARRAFHVWYDSMVHLWRAHGVELPRAISTPDFDEAAEQGYIVAGSPSTVRDRLIRDHMISGINYSICRFACGDLSFEESARSVRLFAREVMPALVPQYEPDRVRGRQKAAVGAYARGLDWIGADDLSEVGFLFR</sequence>
<keyword evidence="1" id="KW-0560">Oxidoreductase</keyword>
<dbReference type="AlphaFoldDB" id="A0A1T4LBV8"/>
<dbReference type="EMBL" id="FUWJ01000001">
    <property type="protein sequence ID" value="SJZ52028.1"/>
    <property type="molecule type" value="Genomic_DNA"/>
</dbReference>